<comment type="subunit">
    <text evidence="2 7">Heterodimer of SbcC and SbcD.</text>
</comment>
<dbReference type="InterPro" id="IPR004843">
    <property type="entry name" value="Calcineurin-like_PHP"/>
</dbReference>
<dbReference type="CDD" id="cd00840">
    <property type="entry name" value="MPP_Mre11_N"/>
    <property type="match status" value="1"/>
</dbReference>
<reference evidence="10 11" key="1">
    <citation type="submission" date="2016-12" db="EMBL/GenBank/DDBJ databases">
        <title>Comparison of Traditional DNA-DNA Hybridization with In Silico Genomic Analysis.</title>
        <authorList>
            <person name="Nicholson A.C."/>
            <person name="Humrighouse B.W."/>
            <person name="Graziano J."/>
            <person name="Lasker B."/>
            <person name="Whitney A.M."/>
            <person name="Mcquiston J.R."/>
        </authorList>
    </citation>
    <scope>NUCLEOTIDE SEQUENCE [LARGE SCALE GENOMIC DNA]</scope>
    <source>
        <strain evidence="10 11">H2240</strain>
    </source>
</reference>
<dbReference type="PANTHER" id="PTHR30337">
    <property type="entry name" value="COMPONENT OF ATP-DEPENDENT DSDNA EXONUCLEASE"/>
    <property type="match status" value="1"/>
</dbReference>
<dbReference type="InterPro" id="IPR026843">
    <property type="entry name" value="SbcD_C"/>
</dbReference>
<dbReference type="EMBL" id="NIPW01000027">
    <property type="protein sequence ID" value="OWJ76651.1"/>
    <property type="molecule type" value="Genomic_DNA"/>
</dbReference>
<evidence type="ECO:0000256" key="3">
    <source>
        <dbReference type="ARBA" id="ARBA00013365"/>
    </source>
</evidence>
<evidence type="ECO:0000313" key="10">
    <source>
        <dbReference type="EMBL" id="OWJ76651.1"/>
    </source>
</evidence>
<feature type="domain" description="Calcineurin-like phosphoesterase" evidence="8">
    <location>
        <begin position="1"/>
        <end position="98"/>
    </location>
</feature>
<comment type="similarity">
    <text evidence="1 7">Belongs to the SbcD family.</text>
</comment>
<dbReference type="GO" id="GO:0008408">
    <property type="term" value="F:3'-5' exonuclease activity"/>
    <property type="evidence" value="ECO:0007669"/>
    <property type="project" value="InterPro"/>
</dbReference>
<dbReference type="OrthoDB" id="9773856at2"/>
<comment type="caution">
    <text evidence="10">The sequence shown here is derived from an EMBL/GenBank/DDBJ whole genome shotgun (WGS) entry which is preliminary data.</text>
</comment>
<evidence type="ECO:0000256" key="5">
    <source>
        <dbReference type="ARBA" id="ARBA00022801"/>
    </source>
</evidence>
<organism evidence="10 11">
    <name type="scientific">Haematobacter genomosp. 1</name>
    <dbReference type="NCBI Taxonomy" id="366618"/>
    <lineage>
        <taxon>Bacteria</taxon>
        <taxon>Pseudomonadati</taxon>
        <taxon>Pseudomonadota</taxon>
        <taxon>Alphaproteobacteria</taxon>
        <taxon>Rhodobacterales</taxon>
        <taxon>Paracoccaceae</taxon>
        <taxon>Haematobacter</taxon>
    </lineage>
</organism>
<dbReference type="GO" id="GO:0004519">
    <property type="term" value="F:endonuclease activity"/>
    <property type="evidence" value="ECO:0007669"/>
    <property type="project" value="UniProtKB-KW"/>
</dbReference>
<sequence>MRILHTADWHIGQTLNGWTREHEHRAFLDHLRELIVTQRIDALLIAGDVFDGINPSGEAQRLLYEAIAGFHRANPRLQIVMTSGNHDPAQRLEAPEAVLAALGVHVIGTLRQGPGGVDMDRHLIGLRDSNGTLRAHVLSVPFLRASDLPGLQLGASGGAEPAVTAAARALHLAMSEAAVARTNGLPLLAMGHLTCAGGLESEGAERRILIGGEHAVPPDIFPPALCYVALGHLHRPQSLDGGRVRYSGSPFPLSAAEIAYDHGVTLLDLDEGIAPRHISLPRPVAMHRLPARGAAPLAEVVAAVAALNLSPETPRNAQPFVYLSILADRPVTQIRAEAEALIEALALRLAGLSIIRPESAATPEAPPPSLADTTPEDLFIAAFRQAHGQDPGSAHLAAFRDALSEV</sequence>
<dbReference type="NCBIfam" id="TIGR00619">
    <property type="entry name" value="sbcd"/>
    <property type="match status" value="1"/>
</dbReference>
<dbReference type="GO" id="GO:0006310">
    <property type="term" value="P:DNA recombination"/>
    <property type="evidence" value="ECO:0007669"/>
    <property type="project" value="UniProtKB-KW"/>
</dbReference>
<dbReference type="AlphaFoldDB" id="A0A212A9I1"/>
<gene>
    <name evidence="7" type="primary">sbcD</name>
    <name evidence="10" type="ORF">CDV49_14285</name>
</gene>
<proteinExistence type="inferred from homology"/>
<dbReference type="PANTHER" id="PTHR30337:SF0">
    <property type="entry name" value="NUCLEASE SBCCD SUBUNIT D"/>
    <property type="match status" value="1"/>
</dbReference>
<dbReference type="GO" id="GO:0006260">
    <property type="term" value="P:DNA replication"/>
    <property type="evidence" value="ECO:0007669"/>
    <property type="project" value="UniProtKB-KW"/>
</dbReference>
<dbReference type="Gene3D" id="3.60.21.10">
    <property type="match status" value="1"/>
</dbReference>
<protein>
    <recommendedName>
        <fullName evidence="3 7">Nuclease SbcCD subunit D</fullName>
    </recommendedName>
</protein>
<keyword evidence="7" id="KW-0233">DNA recombination</keyword>
<keyword evidence="11" id="KW-1185">Reference proteome</keyword>
<dbReference type="RefSeq" id="WP_088216089.1">
    <property type="nucleotide sequence ID" value="NZ_NIPW01000027.1"/>
</dbReference>
<feature type="domain" description="Nuclease SbcCD subunit D C-terminal" evidence="9">
    <location>
        <begin position="283"/>
        <end position="385"/>
    </location>
</feature>
<dbReference type="SUPFAM" id="SSF56300">
    <property type="entry name" value="Metallo-dependent phosphatases"/>
    <property type="match status" value="1"/>
</dbReference>
<accession>A0A212A9I1</accession>
<dbReference type="InterPro" id="IPR029052">
    <property type="entry name" value="Metallo-depent_PP-like"/>
</dbReference>
<dbReference type="Proteomes" id="UP000196878">
    <property type="component" value="Unassembled WGS sequence"/>
</dbReference>
<keyword evidence="4 7" id="KW-0540">Nuclease</keyword>
<evidence type="ECO:0000256" key="6">
    <source>
        <dbReference type="ARBA" id="ARBA00022839"/>
    </source>
</evidence>
<keyword evidence="5 7" id="KW-0378">Hydrolase</keyword>
<evidence type="ECO:0000256" key="2">
    <source>
        <dbReference type="ARBA" id="ARBA00011322"/>
    </source>
</evidence>
<evidence type="ECO:0000256" key="1">
    <source>
        <dbReference type="ARBA" id="ARBA00010555"/>
    </source>
</evidence>
<evidence type="ECO:0000313" key="11">
    <source>
        <dbReference type="Proteomes" id="UP000196878"/>
    </source>
</evidence>
<evidence type="ECO:0000256" key="4">
    <source>
        <dbReference type="ARBA" id="ARBA00022722"/>
    </source>
</evidence>
<evidence type="ECO:0000259" key="9">
    <source>
        <dbReference type="Pfam" id="PF12320"/>
    </source>
</evidence>
<dbReference type="InterPro" id="IPR041796">
    <property type="entry name" value="Mre11_N"/>
</dbReference>
<comment type="function">
    <text evidence="7">SbcCD cleaves DNA hairpin structures. These structures can inhibit DNA replication and are intermediates in certain DNA recombination reactions. The complex acts as a 3'-&gt;5' double strand exonuclease that can open hairpins. It also has a 5' single-strand endonuclease activity.</text>
</comment>
<evidence type="ECO:0000259" key="8">
    <source>
        <dbReference type="Pfam" id="PF00149"/>
    </source>
</evidence>
<dbReference type="Pfam" id="PF12320">
    <property type="entry name" value="SbcD_C"/>
    <property type="match status" value="1"/>
</dbReference>
<evidence type="ECO:0000256" key="7">
    <source>
        <dbReference type="RuleBase" id="RU363069"/>
    </source>
</evidence>
<keyword evidence="7" id="KW-0235">DNA replication</keyword>
<keyword evidence="6 7" id="KW-0269">Exonuclease</keyword>
<name>A0A212A9I1_9RHOB</name>
<dbReference type="InterPro" id="IPR004593">
    <property type="entry name" value="SbcD"/>
</dbReference>
<keyword evidence="7" id="KW-0255">Endonuclease</keyword>
<dbReference type="Pfam" id="PF00149">
    <property type="entry name" value="Metallophos"/>
    <property type="match status" value="1"/>
</dbReference>
<dbReference type="InterPro" id="IPR050535">
    <property type="entry name" value="DNA_Repair-Maintenance_Comp"/>
</dbReference>